<keyword evidence="1" id="KW-0472">Membrane</keyword>
<organism evidence="2">
    <name type="scientific">Campylobacter sp. CCS1377</name>
    <dbReference type="NCBI Taxonomy" id="3158229"/>
    <lineage>
        <taxon>Bacteria</taxon>
        <taxon>Pseudomonadati</taxon>
        <taxon>Campylobacterota</taxon>
        <taxon>Epsilonproteobacteria</taxon>
        <taxon>Campylobacterales</taxon>
        <taxon>Campylobacteraceae</taxon>
        <taxon>Campylobacter</taxon>
    </lineage>
</organism>
<evidence type="ECO:0000256" key="1">
    <source>
        <dbReference type="SAM" id="Phobius"/>
    </source>
</evidence>
<accession>A0AAU7E8I5</accession>
<keyword evidence="1" id="KW-0812">Transmembrane</keyword>
<dbReference type="AlphaFoldDB" id="A0AAU7E8I5"/>
<keyword evidence="1" id="KW-1133">Transmembrane helix</keyword>
<name>A0AAU7E8I5_9BACT</name>
<protein>
    <submittedName>
        <fullName evidence="2">Uncharacterized protein</fullName>
    </submittedName>
</protein>
<feature type="transmembrane region" description="Helical" evidence="1">
    <location>
        <begin position="7"/>
        <end position="25"/>
    </location>
</feature>
<reference evidence="2" key="1">
    <citation type="submission" date="2024-05" db="EMBL/GenBank/DDBJ databases">
        <title>Campylobacter coli isolated from environmental waters in Slovenia.</title>
        <authorList>
            <person name="Zautner A.E."/>
            <person name="Bunk B."/>
            <person name="Riedel T."/>
            <person name="Sproeer C."/>
        </authorList>
    </citation>
    <scope>NUCLEOTIDE SEQUENCE</scope>
    <source>
        <strain evidence="2">CCS1377</strain>
    </source>
</reference>
<gene>
    <name evidence="2" type="ORF">AAH949_01375</name>
</gene>
<proteinExistence type="predicted"/>
<dbReference type="RefSeq" id="WP_134237588.1">
    <property type="nucleotide sequence ID" value="NZ_CP155620.1"/>
</dbReference>
<dbReference type="EMBL" id="CP155620">
    <property type="protein sequence ID" value="XBJ29512.1"/>
    <property type="molecule type" value="Genomic_DNA"/>
</dbReference>
<sequence>MSKALEYLIVIGLIVAAAVTAWSVLTANHLNIG</sequence>
<evidence type="ECO:0000313" key="2">
    <source>
        <dbReference type="EMBL" id="XBJ29512.1"/>
    </source>
</evidence>